<dbReference type="Proteomes" id="UP000004277">
    <property type="component" value="Unassembled WGS sequence"/>
</dbReference>
<evidence type="ECO:0000313" key="2">
    <source>
        <dbReference type="Proteomes" id="UP000004277"/>
    </source>
</evidence>
<comment type="caution">
    <text evidence="1">The sequence shown here is derived from an EMBL/GenBank/DDBJ whole genome shotgun (WGS) entry which is preliminary data.</text>
</comment>
<keyword evidence="2" id="KW-1185">Reference proteome</keyword>
<protein>
    <submittedName>
        <fullName evidence="1">LysR family transcriptional regulator</fullName>
    </submittedName>
</protein>
<proteinExistence type="predicted"/>
<gene>
    <name evidence="1" type="ORF">MW7_003290</name>
</gene>
<evidence type="ECO:0000313" key="1">
    <source>
        <dbReference type="EMBL" id="TMS59217.1"/>
    </source>
</evidence>
<reference evidence="1" key="1">
    <citation type="submission" date="2019-05" db="EMBL/GenBank/DDBJ databases">
        <title>Revised genome assembly of Burkholderiaceae (previously Ralstonia) sp. PBA.</title>
        <authorList>
            <person name="Gan H.M."/>
        </authorList>
    </citation>
    <scope>NUCLEOTIDE SEQUENCE</scope>
    <source>
        <strain evidence="1">PBA</strain>
    </source>
</reference>
<organism evidence="1 2">
    <name type="scientific">Imbroritus primus</name>
    <dbReference type="NCBI Taxonomy" id="3058603"/>
    <lineage>
        <taxon>Bacteria</taxon>
        <taxon>Pseudomonadati</taxon>
        <taxon>Pseudomonadota</taxon>
        <taxon>Betaproteobacteria</taxon>
        <taxon>Burkholderiales</taxon>
        <taxon>Burkholderiaceae</taxon>
        <taxon>Imbroritus</taxon>
    </lineage>
</organism>
<sequence length="293" mass="32544">MTLQQLETFFWTVTLGSFAAAAERLYTTQSTVSMRVRELERSLGVDLFDRSLRSARLTPKGRELMEYASRMLDLSTELQHRIATPESLAGSVRFGVAEVVSTSWLPQLVRALSARYPQLRLEIEEGLTSDLMASLHRGELELVLAPGYTRMPDVRSVSLGKVEFAWMASPALGAGTHLHTPAELAAWPVIGLQPESFHYSAIEDWFRRDHVRCHYLARCKSFAVAGSMTMAAMGIAYLPLRYYEAELASGRMQIIPVSDPLEPVEFVAAFPLGHAYSLAASVAEIAREVSDFS</sequence>
<name>A0ACD3SSH5_9BURK</name>
<accession>A0ACD3SSH5</accession>
<dbReference type="EMBL" id="AKCV02000011">
    <property type="protein sequence ID" value="TMS59217.1"/>
    <property type="molecule type" value="Genomic_DNA"/>
</dbReference>